<comment type="catalytic activity">
    <reaction evidence="7 8">
        <text>L-threonylcarbamoyladenylate + adenosine(37) in tRNA = N(6)-L-threonylcarbamoyladenosine(37) in tRNA + AMP + H(+)</text>
        <dbReference type="Rhea" id="RHEA:37059"/>
        <dbReference type="Rhea" id="RHEA-COMP:10162"/>
        <dbReference type="Rhea" id="RHEA-COMP:10163"/>
        <dbReference type="ChEBI" id="CHEBI:15378"/>
        <dbReference type="ChEBI" id="CHEBI:73682"/>
        <dbReference type="ChEBI" id="CHEBI:74411"/>
        <dbReference type="ChEBI" id="CHEBI:74418"/>
        <dbReference type="ChEBI" id="CHEBI:456215"/>
        <dbReference type="EC" id="2.3.1.234"/>
    </reaction>
</comment>
<dbReference type="InterPro" id="IPR043129">
    <property type="entry name" value="ATPase_NBD"/>
</dbReference>
<feature type="binding site" evidence="8">
    <location>
        <position position="199"/>
    </location>
    <ligand>
        <name>substrate</name>
    </ligand>
</feature>
<feature type="domain" description="Gcp-like" evidence="9">
    <location>
        <begin position="39"/>
        <end position="328"/>
    </location>
</feature>
<dbReference type="PROSITE" id="PS01016">
    <property type="entry name" value="GLYCOPROTEASE"/>
    <property type="match status" value="1"/>
</dbReference>
<dbReference type="SUPFAM" id="SSF53067">
    <property type="entry name" value="Actin-like ATPase domain"/>
    <property type="match status" value="2"/>
</dbReference>
<keyword evidence="5 8" id="KW-0408">Iron</keyword>
<comment type="subcellular location">
    <subcellularLocation>
        <location evidence="8">Cytoplasm</location>
    </subcellularLocation>
</comment>
<keyword evidence="3 8" id="KW-0819">tRNA processing</keyword>
<dbReference type="GO" id="GO:0002949">
    <property type="term" value="P:tRNA threonylcarbamoyladenosine modification"/>
    <property type="evidence" value="ECO:0007669"/>
    <property type="project" value="UniProtKB-UniRule"/>
</dbReference>
<protein>
    <recommendedName>
        <fullName evidence="8">tRNA N6-adenosine threonylcarbamoyltransferase</fullName>
        <ecNumber evidence="8">2.3.1.234</ecNumber>
    </recommendedName>
    <alternativeName>
        <fullName evidence="8">N6-L-threonylcarbamoyladenine synthase</fullName>
        <shortName evidence="8">t(6)A synthase</shortName>
    </alternativeName>
    <alternativeName>
        <fullName evidence="8">t(6)A37 threonylcarbamoyladenosine biosynthesis protein TsaD</fullName>
    </alternativeName>
    <alternativeName>
        <fullName evidence="8">tRNA threonylcarbamoyladenosine biosynthesis protein TsaD</fullName>
    </alternativeName>
</protein>
<dbReference type="FunFam" id="3.30.420.40:FF:000040">
    <property type="entry name" value="tRNA N6-adenosine threonylcarbamoyltransferase"/>
    <property type="match status" value="1"/>
</dbReference>
<evidence type="ECO:0000256" key="3">
    <source>
        <dbReference type="ARBA" id="ARBA00022694"/>
    </source>
</evidence>
<evidence type="ECO:0000256" key="8">
    <source>
        <dbReference type="HAMAP-Rule" id="MF_01445"/>
    </source>
</evidence>
<dbReference type="EMBL" id="UGTP01000003">
    <property type="protein sequence ID" value="SUC37676.1"/>
    <property type="molecule type" value="Genomic_DNA"/>
</dbReference>
<accession>A0A379G9V3</accession>
<dbReference type="Pfam" id="PF00814">
    <property type="entry name" value="TsaD"/>
    <property type="match status" value="1"/>
</dbReference>
<sequence length="354" mass="38511">MRKQHKKKTIMKKNEDIYILGIESSCDDTSAAVLRNGVILSNVTASQDVHKAYGGVVPELASRAHQQNIVPVVDQALKRAGITKEQLSAIAFTRGPGLMGSLLVGVSFAKGFARALGIPLIDVNHLQGHVLAHFIKENDDDNSQPPFPFICLLVSGGNSQIVKVNAYNDMEVLGQTIDDAAGEAIDKCSKVMGLGYPGGPIIDKLARNGNPKAYKFAEPNVPGYNYSFSGLKTSFLYNLREWIKADPDFIEHHKNDLAASLEFTIVDILMKKLRKAVKDTGIKHVAVAGGVSANNGLRNAFHDHAARFGWTIYIPKFSYTTDNAAMIASVGTFKFKDGKFASIDLPAFSKVTFE</sequence>
<dbReference type="GO" id="GO:0005506">
    <property type="term" value="F:iron ion binding"/>
    <property type="evidence" value="ECO:0007669"/>
    <property type="project" value="UniProtKB-UniRule"/>
</dbReference>
<evidence type="ECO:0000256" key="1">
    <source>
        <dbReference type="ARBA" id="ARBA00022490"/>
    </source>
</evidence>
<feature type="binding site" evidence="8">
    <location>
        <position position="322"/>
    </location>
    <ligand>
        <name>Fe cation</name>
        <dbReference type="ChEBI" id="CHEBI:24875"/>
    </ligand>
</feature>
<feature type="binding site" evidence="8">
    <location>
        <position position="129"/>
    </location>
    <ligand>
        <name>Fe cation</name>
        <dbReference type="ChEBI" id="CHEBI:24875"/>
    </ligand>
</feature>
<dbReference type="InterPro" id="IPR017861">
    <property type="entry name" value="KAE1/TsaD"/>
</dbReference>
<dbReference type="NCBIfam" id="TIGR00329">
    <property type="entry name" value="gcp_kae1"/>
    <property type="match status" value="1"/>
</dbReference>
<dbReference type="EC" id="2.3.1.234" evidence="8"/>
<feature type="binding site" evidence="8">
    <location>
        <position position="186"/>
    </location>
    <ligand>
        <name>substrate</name>
    </ligand>
</feature>
<organism evidence="10 11">
    <name type="scientific">Prevotella pallens</name>
    <dbReference type="NCBI Taxonomy" id="60133"/>
    <lineage>
        <taxon>Bacteria</taxon>
        <taxon>Pseudomonadati</taxon>
        <taxon>Bacteroidota</taxon>
        <taxon>Bacteroidia</taxon>
        <taxon>Bacteroidales</taxon>
        <taxon>Prevotellaceae</taxon>
        <taxon>Prevotella</taxon>
    </lineage>
</organism>
<dbReference type="Gene3D" id="3.30.420.40">
    <property type="match status" value="2"/>
</dbReference>
<comment type="function">
    <text evidence="8">Required for the formation of a threonylcarbamoyl group on adenosine at position 37 (t(6)A37) in tRNAs that read codons beginning with adenine. Is involved in the transfer of the threonylcarbamoyl moiety of threonylcarbamoyl-AMP (TC-AMP) to the N6 group of A37, together with TsaE and TsaB. TsaD likely plays a direct catalytic role in this reaction.</text>
</comment>
<dbReference type="CDD" id="cd24133">
    <property type="entry name" value="ASKHA_NBD_TsaD_bac"/>
    <property type="match status" value="1"/>
</dbReference>
<feature type="binding site" evidence="8">
    <location>
        <begin position="153"/>
        <end position="157"/>
    </location>
    <ligand>
        <name>substrate</name>
    </ligand>
</feature>
<comment type="similarity">
    <text evidence="8">Belongs to the KAE1 / TsaD family.</text>
</comment>
<dbReference type="PRINTS" id="PR00789">
    <property type="entry name" value="OSIALOPTASE"/>
</dbReference>
<evidence type="ECO:0000313" key="10">
    <source>
        <dbReference type="EMBL" id="SUC37676.1"/>
    </source>
</evidence>
<evidence type="ECO:0000256" key="5">
    <source>
        <dbReference type="ARBA" id="ARBA00023004"/>
    </source>
</evidence>
<dbReference type="PANTHER" id="PTHR11735:SF6">
    <property type="entry name" value="TRNA N6-ADENOSINE THREONYLCARBAMOYLTRANSFERASE, MITOCHONDRIAL"/>
    <property type="match status" value="1"/>
</dbReference>
<keyword evidence="6 8" id="KW-0012">Acyltransferase</keyword>
<evidence type="ECO:0000256" key="6">
    <source>
        <dbReference type="ARBA" id="ARBA00023315"/>
    </source>
</evidence>
<dbReference type="HAMAP" id="MF_01445">
    <property type="entry name" value="TsaD"/>
    <property type="match status" value="1"/>
</dbReference>
<dbReference type="InterPro" id="IPR022450">
    <property type="entry name" value="TsaD"/>
</dbReference>
<evidence type="ECO:0000256" key="4">
    <source>
        <dbReference type="ARBA" id="ARBA00022723"/>
    </source>
</evidence>
<dbReference type="FunFam" id="3.30.420.40:FF:000012">
    <property type="entry name" value="tRNA N6-adenosine threonylcarbamoyltransferase"/>
    <property type="match status" value="1"/>
</dbReference>
<dbReference type="GO" id="GO:0061711">
    <property type="term" value="F:tRNA N(6)-L-threonylcarbamoyladenine synthase activity"/>
    <property type="evidence" value="ECO:0007669"/>
    <property type="project" value="UniProtKB-EC"/>
</dbReference>
<keyword evidence="1 8" id="KW-0963">Cytoplasm</keyword>
<keyword evidence="4 8" id="KW-0479">Metal-binding</keyword>
<evidence type="ECO:0000259" key="9">
    <source>
        <dbReference type="Pfam" id="PF00814"/>
    </source>
</evidence>
<dbReference type="NCBIfam" id="TIGR03723">
    <property type="entry name" value="T6A_TsaD_YgjD"/>
    <property type="match status" value="1"/>
</dbReference>
<proteinExistence type="inferred from homology"/>
<reference evidence="10 11" key="1">
    <citation type="submission" date="2018-06" db="EMBL/GenBank/DDBJ databases">
        <authorList>
            <consortium name="Pathogen Informatics"/>
            <person name="Doyle S."/>
        </authorList>
    </citation>
    <scope>NUCLEOTIDE SEQUENCE [LARGE SCALE GENOMIC DNA]</scope>
    <source>
        <strain evidence="10 11">NCTC13043</strain>
    </source>
</reference>
<dbReference type="GO" id="GO:0005737">
    <property type="term" value="C:cytoplasm"/>
    <property type="evidence" value="ECO:0007669"/>
    <property type="project" value="UniProtKB-SubCell"/>
</dbReference>
<feature type="binding site" evidence="8">
    <location>
        <position position="125"/>
    </location>
    <ligand>
        <name>Fe cation</name>
        <dbReference type="ChEBI" id="CHEBI:24875"/>
    </ligand>
</feature>
<comment type="cofactor">
    <cofactor evidence="8">
        <name>Fe(2+)</name>
        <dbReference type="ChEBI" id="CHEBI:29033"/>
    </cofactor>
    <text evidence="8">Binds 1 Fe(2+) ion per subunit.</text>
</comment>
<keyword evidence="2 8" id="KW-0808">Transferase</keyword>
<feature type="binding site" evidence="8">
    <location>
        <position position="294"/>
    </location>
    <ligand>
        <name>substrate</name>
    </ligand>
</feature>
<dbReference type="InterPro" id="IPR000905">
    <property type="entry name" value="Gcp-like_dom"/>
</dbReference>
<feature type="binding site" evidence="8">
    <location>
        <position position="203"/>
    </location>
    <ligand>
        <name>substrate</name>
    </ligand>
</feature>
<dbReference type="AlphaFoldDB" id="A0A379G9V3"/>
<dbReference type="InterPro" id="IPR017860">
    <property type="entry name" value="Peptidase_M22_CS"/>
</dbReference>
<evidence type="ECO:0000256" key="7">
    <source>
        <dbReference type="ARBA" id="ARBA00048117"/>
    </source>
</evidence>
<dbReference type="Proteomes" id="UP000254235">
    <property type="component" value="Unassembled WGS sequence"/>
</dbReference>
<evidence type="ECO:0000256" key="2">
    <source>
        <dbReference type="ARBA" id="ARBA00022679"/>
    </source>
</evidence>
<dbReference type="PANTHER" id="PTHR11735">
    <property type="entry name" value="TRNA N6-ADENOSINE THREONYLCARBAMOYLTRANSFERASE"/>
    <property type="match status" value="1"/>
</dbReference>
<name>A0A379G9V3_9BACT</name>
<evidence type="ECO:0000313" key="11">
    <source>
        <dbReference type="Proteomes" id="UP000254235"/>
    </source>
</evidence>
<gene>
    <name evidence="10" type="primary">gcp</name>
    <name evidence="8" type="synonym">tsaD</name>
    <name evidence="10" type="ORF">NCTC13043_02172</name>
</gene>